<dbReference type="Gene3D" id="2.40.37.10">
    <property type="entry name" value="Lyase, Ornithine Decarboxylase, Chain A, domain 1"/>
    <property type="match status" value="1"/>
</dbReference>
<dbReference type="Proteomes" id="UP000177140">
    <property type="component" value="Unassembled WGS sequence"/>
</dbReference>
<dbReference type="Pfam" id="PF00842">
    <property type="entry name" value="Ala_racemase_C"/>
    <property type="match status" value="1"/>
</dbReference>
<comment type="cofactor">
    <cofactor evidence="1 4 5">
        <name>pyridoxal 5'-phosphate</name>
        <dbReference type="ChEBI" id="CHEBI:597326"/>
    </cofactor>
</comment>
<accession>A0A1G2QNL5</accession>
<evidence type="ECO:0000313" key="9">
    <source>
        <dbReference type="Proteomes" id="UP000177140"/>
    </source>
</evidence>
<dbReference type="GO" id="GO:0030170">
    <property type="term" value="F:pyridoxal phosphate binding"/>
    <property type="evidence" value="ECO:0007669"/>
    <property type="project" value="UniProtKB-UniRule"/>
</dbReference>
<comment type="similarity">
    <text evidence="4">Belongs to the alanine racemase family.</text>
</comment>
<feature type="active site" description="Proton acceptor; specific for L-alanine" evidence="4">
    <location>
        <position position="274"/>
    </location>
</feature>
<dbReference type="HAMAP" id="MF_01201">
    <property type="entry name" value="Ala_racemase"/>
    <property type="match status" value="1"/>
</dbReference>
<gene>
    <name evidence="8" type="ORF">A2556_01490</name>
</gene>
<name>A0A1G2QNL5_9BACT</name>
<evidence type="ECO:0000256" key="4">
    <source>
        <dbReference type="HAMAP-Rule" id="MF_01201"/>
    </source>
</evidence>
<protein>
    <recommendedName>
        <fullName evidence="4">Alanine racemase</fullName>
        <ecNumber evidence="4">5.1.1.1</ecNumber>
    </recommendedName>
</protein>
<dbReference type="FunFam" id="3.20.20.10:FF:000002">
    <property type="entry name" value="Alanine racemase"/>
    <property type="match status" value="1"/>
</dbReference>
<dbReference type="EMBL" id="MHTM01000030">
    <property type="protein sequence ID" value="OHA61699.1"/>
    <property type="molecule type" value="Genomic_DNA"/>
</dbReference>
<dbReference type="GO" id="GO:0008784">
    <property type="term" value="F:alanine racemase activity"/>
    <property type="evidence" value="ECO:0007669"/>
    <property type="project" value="UniProtKB-UniRule"/>
</dbReference>
<comment type="caution">
    <text evidence="8">The sequence shown here is derived from an EMBL/GenBank/DDBJ whole genome shotgun (WGS) entry which is preliminary data.</text>
</comment>
<dbReference type="InterPro" id="IPR009006">
    <property type="entry name" value="Ala_racemase/Decarboxylase_C"/>
</dbReference>
<dbReference type="GO" id="GO:0005829">
    <property type="term" value="C:cytosol"/>
    <property type="evidence" value="ECO:0007669"/>
    <property type="project" value="TreeGrafter"/>
</dbReference>
<dbReference type="SMART" id="SM01005">
    <property type="entry name" value="Ala_racemase_C"/>
    <property type="match status" value="1"/>
</dbReference>
<evidence type="ECO:0000256" key="2">
    <source>
        <dbReference type="ARBA" id="ARBA00022898"/>
    </source>
</evidence>
<feature type="active site" description="Proton acceptor; specific for D-alanine" evidence="4">
    <location>
        <position position="38"/>
    </location>
</feature>
<dbReference type="SUPFAM" id="SSF51419">
    <property type="entry name" value="PLP-binding barrel"/>
    <property type="match status" value="1"/>
</dbReference>
<dbReference type="Pfam" id="PF01168">
    <property type="entry name" value="Ala_racemase_N"/>
    <property type="match status" value="1"/>
</dbReference>
<comment type="function">
    <text evidence="4">Catalyzes the interconversion of L-alanine and D-alanine. May also act on other amino acids.</text>
</comment>
<reference evidence="8 9" key="1">
    <citation type="journal article" date="2016" name="Nat. Commun.">
        <title>Thousands of microbial genomes shed light on interconnected biogeochemical processes in an aquifer system.</title>
        <authorList>
            <person name="Anantharaman K."/>
            <person name="Brown C.T."/>
            <person name="Hug L.A."/>
            <person name="Sharon I."/>
            <person name="Castelle C.J."/>
            <person name="Probst A.J."/>
            <person name="Thomas B.C."/>
            <person name="Singh A."/>
            <person name="Wilkins M.J."/>
            <person name="Karaoz U."/>
            <person name="Brodie E.L."/>
            <person name="Williams K.H."/>
            <person name="Hubbard S.S."/>
            <person name="Banfield J.F."/>
        </authorList>
    </citation>
    <scope>NUCLEOTIDE SEQUENCE [LARGE SCALE GENOMIC DNA]</scope>
</reference>
<dbReference type="NCBIfam" id="TIGR00492">
    <property type="entry name" value="alr"/>
    <property type="match status" value="1"/>
</dbReference>
<evidence type="ECO:0000256" key="3">
    <source>
        <dbReference type="ARBA" id="ARBA00023235"/>
    </source>
</evidence>
<organism evidence="8 9">
    <name type="scientific">Candidatus Vogelbacteria bacterium RIFOXYD2_FULL_44_9</name>
    <dbReference type="NCBI Taxonomy" id="1802441"/>
    <lineage>
        <taxon>Bacteria</taxon>
        <taxon>Candidatus Vogeliibacteriota</taxon>
    </lineage>
</organism>
<dbReference type="PRINTS" id="PR00992">
    <property type="entry name" value="ALARACEMASE"/>
</dbReference>
<dbReference type="PANTHER" id="PTHR30511">
    <property type="entry name" value="ALANINE RACEMASE"/>
    <property type="match status" value="1"/>
</dbReference>
<comment type="catalytic activity">
    <reaction evidence="4">
        <text>L-alanine = D-alanine</text>
        <dbReference type="Rhea" id="RHEA:20249"/>
        <dbReference type="ChEBI" id="CHEBI:57416"/>
        <dbReference type="ChEBI" id="CHEBI:57972"/>
        <dbReference type="EC" id="5.1.1.1"/>
    </reaction>
</comment>
<evidence type="ECO:0000259" key="7">
    <source>
        <dbReference type="SMART" id="SM01005"/>
    </source>
</evidence>
<dbReference type="EC" id="5.1.1.1" evidence="4"/>
<keyword evidence="3 4" id="KW-0413">Isomerase</keyword>
<dbReference type="GO" id="GO:0030632">
    <property type="term" value="P:D-alanine biosynthetic process"/>
    <property type="evidence" value="ECO:0007669"/>
    <property type="project" value="UniProtKB-UniRule"/>
</dbReference>
<dbReference type="SUPFAM" id="SSF50621">
    <property type="entry name" value="Alanine racemase C-terminal domain-like"/>
    <property type="match status" value="1"/>
</dbReference>
<evidence type="ECO:0000313" key="8">
    <source>
        <dbReference type="EMBL" id="OHA61699.1"/>
    </source>
</evidence>
<dbReference type="Gene3D" id="3.20.20.10">
    <property type="entry name" value="Alanine racemase"/>
    <property type="match status" value="1"/>
</dbReference>
<evidence type="ECO:0000256" key="5">
    <source>
        <dbReference type="PIRSR" id="PIRSR600821-50"/>
    </source>
</evidence>
<dbReference type="InterPro" id="IPR011079">
    <property type="entry name" value="Ala_racemase_C"/>
</dbReference>
<feature type="binding site" evidence="4 6">
    <location>
        <position position="322"/>
    </location>
    <ligand>
        <name>substrate</name>
    </ligand>
</feature>
<evidence type="ECO:0000256" key="6">
    <source>
        <dbReference type="PIRSR" id="PIRSR600821-52"/>
    </source>
</evidence>
<feature type="binding site" evidence="4 6">
    <location>
        <position position="137"/>
    </location>
    <ligand>
        <name>substrate</name>
    </ligand>
</feature>
<comment type="pathway">
    <text evidence="4">Amino-acid biosynthesis; D-alanine biosynthesis; D-alanine from L-alanine: step 1/1.</text>
</comment>
<dbReference type="CDD" id="cd00430">
    <property type="entry name" value="PLPDE_III_AR"/>
    <property type="match status" value="1"/>
</dbReference>
<dbReference type="AlphaFoldDB" id="A0A1G2QNL5"/>
<keyword evidence="2 4" id="KW-0663">Pyridoxal phosphate</keyword>
<dbReference type="PANTHER" id="PTHR30511:SF0">
    <property type="entry name" value="ALANINE RACEMASE, CATABOLIC-RELATED"/>
    <property type="match status" value="1"/>
</dbReference>
<dbReference type="InterPro" id="IPR029066">
    <property type="entry name" value="PLP-binding_barrel"/>
</dbReference>
<feature type="modified residue" description="N6-(pyridoxal phosphate)lysine" evidence="4 5">
    <location>
        <position position="38"/>
    </location>
</feature>
<dbReference type="InterPro" id="IPR000821">
    <property type="entry name" value="Ala_racemase"/>
</dbReference>
<evidence type="ECO:0000256" key="1">
    <source>
        <dbReference type="ARBA" id="ARBA00001933"/>
    </source>
</evidence>
<dbReference type="InterPro" id="IPR001608">
    <property type="entry name" value="Ala_racemase_N"/>
</dbReference>
<proteinExistence type="inferred from homology"/>
<dbReference type="UniPathway" id="UPA00042">
    <property type="reaction ID" value="UER00497"/>
</dbReference>
<sequence>MRPPFLRTWIEIDTKALLHNYHVFRRLTGQKKLLAVVKSNAYGHNIIEASKVFAKAGADYLGVDSMTEALTLRREGIKKPILVLGYTLPEYLLAASQKKIILSLSSFDQISALKTFAKNHSRQQLSLHLKIDTGMHRQGFQLREFPVLIKELKNLPSTIKIEGLYSHMAAPAEKKFQAKTKKQIAIFQVAKNLLAEVGYKNLIRHLGATGGTFNYPDLPVEMVRIGIGLYGYYPSDEVAETSLKHKNLRLQPALVWKTIVSEIKEVAKNESVSYSFTKKLKRDSRLAILPIGYWHGYPRALSSLGQVMIKNQRAKVIGRVCMDMIIIDITDHRQVKVGDEVTLLGDKISAEEFATWAKTSNYEVITRLNPLIKKIYR</sequence>
<feature type="domain" description="Alanine racemase C-terminal" evidence="7">
    <location>
        <begin position="253"/>
        <end position="377"/>
    </location>
</feature>